<dbReference type="HOGENOM" id="CLU_2675000_0_0_1"/>
<keyword evidence="2" id="KW-1185">Reference proteome</keyword>
<proteinExistence type="predicted"/>
<dbReference type="Proteomes" id="UP000026960">
    <property type="component" value="Chromosome 5"/>
</dbReference>
<dbReference type="PaxDb" id="65489-OBART05G06470.1"/>
<dbReference type="EnsemblPlants" id="OBART05G06470.1">
    <property type="protein sequence ID" value="OBART05G06470.1"/>
    <property type="gene ID" value="OBART05G06470"/>
</dbReference>
<dbReference type="AlphaFoldDB" id="A0A0D3G4A0"/>
<sequence length="75" mass="7971">MESQKPLGGRVHIIADLGLWLSMLGSPTSVTLVGATHLPRGDIVDAPGLSHLHAFGVYSLGENLVPDIRNSDEIK</sequence>
<dbReference type="Gramene" id="OBART05G06470.1">
    <property type="protein sequence ID" value="OBART05G06470.1"/>
    <property type="gene ID" value="OBART05G06470"/>
</dbReference>
<organism evidence="1">
    <name type="scientific">Oryza barthii</name>
    <dbReference type="NCBI Taxonomy" id="65489"/>
    <lineage>
        <taxon>Eukaryota</taxon>
        <taxon>Viridiplantae</taxon>
        <taxon>Streptophyta</taxon>
        <taxon>Embryophyta</taxon>
        <taxon>Tracheophyta</taxon>
        <taxon>Spermatophyta</taxon>
        <taxon>Magnoliopsida</taxon>
        <taxon>Liliopsida</taxon>
        <taxon>Poales</taxon>
        <taxon>Poaceae</taxon>
        <taxon>BOP clade</taxon>
        <taxon>Oryzoideae</taxon>
        <taxon>Oryzeae</taxon>
        <taxon>Oryzinae</taxon>
        <taxon>Oryza</taxon>
    </lineage>
</organism>
<accession>A0A0D3G4A0</accession>
<evidence type="ECO:0000313" key="1">
    <source>
        <dbReference type="EnsemblPlants" id="OBART05G06470.1"/>
    </source>
</evidence>
<reference evidence="1" key="2">
    <citation type="submission" date="2015-03" db="UniProtKB">
        <authorList>
            <consortium name="EnsemblPlants"/>
        </authorList>
    </citation>
    <scope>IDENTIFICATION</scope>
</reference>
<protein>
    <submittedName>
        <fullName evidence="1">Uncharacterized protein</fullName>
    </submittedName>
</protein>
<reference evidence="1" key="1">
    <citation type="journal article" date="2009" name="Rice">
        <title>De Novo Next Generation Sequencing of Plant Genomes.</title>
        <authorList>
            <person name="Rounsley S."/>
            <person name="Marri P.R."/>
            <person name="Yu Y."/>
            <person name="He R."/>
            <person name="Sisneros N."/>
            <person name="Goicoechea J.L."/>
            <person name="Lee S.J."/>
            <person name="Angelova A."/>
            <person name="Kudrna D."/>
            <person name="Luo M."/>
            <person name="Affourtit J."/>
            <person name="Desany B."/>
            <person name="Knight J."/>
            <person name="Niazi F."/>
            <person name="Egholm M."/>
            <person name="Wing R.A."/>
        </authorList>
    </citation>
    <scope>NUCLEOTIDE SEQUENCE [LARGE SCALE GENOMIC DNA]</scope>
    <source>
        <strain evidence="1">cv. IRGC 105608</strain>
    </source>
</reference>
<evidence type="ECO:0000313" key="2">
    <source>
        <dbReference type="Proteomes" id="UP000026960"/>
    </source>
</evidence>
<name>A0A0D3G4A0_9ORYZ</name>